<dbReference type="EMBL" id="JARRAG010000001">
    <property type="protein sequence ID" value="MDG3003970.1"/>
    <property type="molecule type" value="Genomic_DNA"/>
</dbReference>
<dbReference type="PANTHER" id="PTHR32347">
    <property type="entry name" value="EFFLUX SYSTEM COMPONENT YKNX-RELATED"/>
    <property type="match status" value="1"/>
</dbReference>
<evidence type="ECO:0000256" key="3">
    <source>
        <dbReference type="SAM" id="MobiDB-lite"/>
    </source>
</evidence>
<dbReference type="Gene3D" id="1.10.287.470">
    <property type="entry name" value="Helix hairpin bin"/>
    <property type="match status" value="2"/>
</dbReference>
<comment type="subcellular location">
    <subcellularLocation>
        <location evidence="1">Cell envelope</location>
    </subcellularLocation>
</comment>
<gene>
    <name evidence="5" type="ORF">PZE19_09315</name>
</gene>
<evidence type="ECO:0000256" key="1">
    <source>
        <dbReference type="ARBA" id="ARBA00004196"/>
    </source>
</evidence>
<proteinExistence type="predicted"/>
<feature type="domain" description="YbhG-like alpha-helical hairpin" evidence="4">
    <location>
        <begin position="114"/>
        <end position="234"/>
    </location>
</feature>
<accession>A0ABT6F9B8</accession>
<evidence type="ECO:0000259" key="4">
    <source>
        <dbReference type="Pfam" id="PF25881"/>
    </source>
</evidence>
<feature type="compositionally biased region" description="Pro residues" evidence="3">
    <location>
        <begin position="38"/>
        <end position="50"/>
    </location>
</feature>
<dbReference type="InterPro" id="IPR050465">
    <property type="entry name" value="UPF0194_transport"/>
</dbReference>
<name>A0ABT6F9B8_9BACT</name>
<evidence type="ECO:0000256" key="2">
    <source>
        <dbReference type="ARBA" id="ARBA00023054"/>
    </source>
</evidence>
<feature type="region of interest" description="Disordered" evidence="3">
    <location>
        <begin position="33"/>
        <end position="52"/>
    </location>
</feature>
<dbReference type="Gene3D" id="2.40.30.170">
    <property type="match status" value="1"/>
</dbReference>
<dbReference type="Proteomes" id="UP001216907">
    <property type="component" value="Unassembled WGS sequence"/>
</dbReference>
<dbReference type="PANTHER" id="PTHR32347:SF23">
    <property type="entry name" value="BLL5650 PROTEIN"/>
    <property type="match status" value="1"/>
</dbReference>
<dbReference type="InterPro" id="IPR059052">
    <property type="entry name" value="HH_YbhG-like"/>
</dbReference>
<dbReference type="Pfam" id="PF25881">
    <property type="entry name" value="HH_YBHG"/>
    <property type="match status" value="1"/>
</dbReference>
<dbReference type="RefSeq" id="WP_277860314.1">
    <property type="nucleotide sequence ID" value="NZ_JARRAG010000001.1"/>
</dbReference>
<keyword evidence="6" id="KW-1185">Reference proteome</keyword>
<keyword evidence="2" id="KW-0175">Coiled coil</keyword>
<dbReference type="SUPFAM" id="SSF111369">
    <property type="entry name" value="HlyD-like secretion proteins"/>
    <property type="match status" value="3"/>
</dbReference>
<dbReference type="Gene3D" id="2.40.50.100">
    <property type="match status" value="2"/>
</dbReference>
<comment type="caution">
    <text evidence="5">The sequence shown here is derived from an EMBL/GenBank/DDBJ whole genome shotgun (WGS) entry which is preliminary data.</text>
</comment>
<organism evidence="5 6">
    <name type="scientific">Paludisphaera mucosa</name>
    <dbReference type="NCBI Taxonomy" id="3030827"/>
    <lineage>
        <taxon>Bacteria</taxon>
        <taxon>Pseudomonadati</taxon>
        <taxon>Planctomycetota</taxon>
        <taxon>Planctomycetia</taxon>
        <taxon>Isosphaerales</taxon>
        <taxon>Isosphaeraceae</taxon>
        <taxon>Paludisphaera</taxon>
    </lineage>
</organism>
<protein>
    <submittedName>
        <fullName evidence="5">HlyD family efflux transporter periplasmic adaptor subunit</fullName>
    </submittedName>
</protein>
<reference evidence="5 6" key="1">
    <citation type="submission" date="2023-03" db="EMBL/GenBank/DDBJ databases">
        <title>Paludisphaera mucosa sp. nov. a novel planctomycete from northern fen.</title>
        <authorList>
            <person name="Ivanova A."/>
        </authorList>
    </citation>
    <scope>NUCLEOTIDE SEQUENCE [LARGE SCALE GENOMIC DNA]</scope>
    <source>
        <strain evidence="5 6">Pla2</strain>
    </source>
</reference>
<sequence>MRIVLPIVALLGIALAVRSVVPYNLTMESGRPVFKSKVPPPSKPLLPPPERPSRFQASVHGMGLVEAQRENIPIGTPVPGVVMEVYVDGRPSYDPPHKWVGDRIKKGEPLFRIDGRDLEAELTAREATLAAAEAQLHRLEGMPRAEDLPPAQAALEEAEAKLLDAEAAFGRSSQLYQRNMLSASDYDRDRYTKFAAKAAVDRAKADLEKLQAGAWKEDLQVQRAAVLQARSQVDSTRILIERLTVRAPVDSEILQVNVRPGQIATMAWKEPMVVLGEVDRLHVRVDIDENDLPRFREGVPGVATLKGRTDPEFPLKFVRIEPYVIPKKSLTGDNSERVDTRVLQVIYALPDNPPSKVYVGQQMDVFLDLGERSAASGPEPARP</sequence>
<evidence type="ECO:0000313" key="5">
    <source>
        <dbReference type="EMBL" id="MDG3003970.1"/>
    </source>
</evidence>
<evidence type="ECO:0000313" key="6">
    <source>
        <dbReference type="Proteomes" id="UP001216907"/>
    </source>
</evidence>